<keyword evidence="2" id="KW-0812">Transmembrane</keyword>
<dbReference type="AlphaFoldDB" id="A0AAN7SSF2"/>
<accession>A0AAN7SSF2</accession>
<evidence type="ECO:0000313" key="4">
    <source>
        <dbReference type="Proteomes" id="UP001353858"/>
    </source>
</evidence>
<feature type="compositionally biased region" description="Polar residues" evidence="1">
    <location>
        <begin position="92"/>
        <end position="102"/>
    </location>
</feature>
<dbReference type="PROSITE" id="PS51257">
    <property type="entry name" value="PROKAR_LIPOPROTEIN"/>
    <property type="match status" value="1"/>
</dbReference>
<evidence type="ECO:0000256" key="1">
    <source>
        <dbReference type="SAM" id="MobiDB-lite"/>
    </source>
</evidence>
<organism evidence="3 4">
    <name type="scientific">Aquatica leii</name>
    <dbReference type="NCBI Taxonomy" id="1421715"/>
    <lineage>
        <taxon>Eukaryota</taxon>
        <taxon>Metazoa</taxon>
        <taxon>Ecdysozoa</taxon>
        <taxon>Arthropoda</taxon>
        <taxon>Hexapoda</taxon>
        <taxon>Insecta</taxon>
        <taxon>Pterygota</taxon>
        <taxon>Neoptera</taxon>
        <taxon>Endopterygota</taxon>
        <taxon>Coleoptera</taxon>
        <taxon>Polyphaga</taxon>
        <taxon>Elateriformia</taxon>
        <taxon>Elateroidea</taxon>
        <taxon>Lampyridae</taxon>
        <taxon>Luciolinae</taxon>
        <taxon>Aquatica</taxon>
    </lineage>
</organism>
<comment type="caution">
    <text evidence="3">The sequence shown here is derived from an EMBL/GenBank/DDBJ whole genome shotgun (WGS) entry which is preliminary data.</text>
</comment>
<keyword evidence="4" id="KW-1185">Reference proteome</keyword>
<reference evidence="4" key="1">
    <citation type="submission" date="2023-01" db="EMBL/GenBank/DDBJ databases">
        <title>Key to firefly adult light organ development and bioluminescence: homeobox transcription factors regulate luciferase expression and transportation to peroxisome.</title>
        <authorList>
            <person name="Fu X."/>
        </authorList>
    </citation>
    <scope>NUCLEOTIDE SEQUENCE [LARGE SCALE GENOMIC DNA]</scope>
</reference>
<keyword evidence="2" id="KW-1133">Transmembrane helix</keyword>
<evidence type="ECO:0000256" key="2">
    <source>
        <dbReference type="SAM" id="Phobius"/>
    </source>
</evidence>
<dbReference type="Proteomes" id="UP001353858">
    <property type="component" value="Unassembled WGS sequence"/>
</dbReference>
<name>A0AAN7SSF2_9COLE</name>
<dbReference type="EMBL" id="JARPUR010000001">
    <property type="protein sequence ID" value="KAK4884040.1"/>
    <property type="molecule type" value="Genomic_DNA"/>
</dbReference>
<sequence length="158" mass="17939">MKNNIWLGYLIQIVVLVIFFLSLLACRTYCRKRKRRKVSQFIVDRINTFRGPPVSQSNPSIFIHCNCPMSAQSFPTTTTNLSESLPGVNVPHSAQTSTSIESGSHEQDQDQISLESHVIYDSNSNTAKTPPPPYCTDDLPTYEEAIRWINNENRTNTF</sequence>
<protein>
    <submittedName>
        <fullName evidence="3">Uncharacterized protein</fullName>
    </submittedName>
</protein>
<gene>
    <name evidence="3" type="ORF">RN001_000311</name>
</gene>
<evidence type="ECO:0000313" key="3">
    <source>
        <dbReference type="EMBL" id="KAK4884040.1"/>
    </source>
</evidence>
<feature type="region of interest" description="Disordered" evidence="1">
    <location>
        <begin position="85"/>
        <end position="108"/>
    </location>
</feature>
<proteinExistence type="predicted"/>
<feature type="transmembrane region" description="Helical" evidence="2">
    <location>
        <begin position="6"/>
        <end position="26"/>
    </location>
</feature>
<keyword evidence="2" id="KW-0472">Membrane</keyword>